<evidence type="ECO:0000256" key="2">
    <source>
        <dbReference type="PIRSR" id="PIRSR600246-1"/>
    </source>
</evidence>
<comment type="caution">
    <text evidence="5">The sequence shown here is derived from an EMBL/GenBank/DDBJ whole genome shotgun (WGS) entry which is preliminary data.</text>
</comment>
<dbReference type="EMBL" id="LUCM01011709">
    <property type="protein sequence ID" value="KAA0183563.1"/>
    <property type="molecule type" value="Genomic_DNA"/>
</dbReference>
<dbReference type="GO" id="GO:0003948">
    <property type="term" value="F:N4-(beta-N-acetylglucosaminyl)-L-asparaginase activity"/>
    <property type="evidence" value="ECO:0007669"/>
    <property type="project" value="TreeGrafter"/>
</dbReference>
<gene>
    <name evidence="5" type="ORF">FBUS_04411</name>
</gene>
<dbReference type="FunFam" id="3.60.20.30:FF:000005">
    <property type="entry name" value="N(4)-(Beta-N-acetylglucosaminyl)-L-asparaginase"/>
    <property type="match status" value="1"/>
</dbReference>
<feature type="binding site" evidence="3">
    <location>
        <begin position="247"/>
        <end position="250"/>
    </location>
    <ligand>
        <name>substrate</name>
    </ligand>
</feature>
<dbReference type="GO" id="GO:0005764">
    <property type="term" value="C:lysosome"/>
    <property type="evidence" value="ECO:0007669"/>
    <property type="project" value="TreeGrafter"/>
</dbReference>
<reference evidence="5" key="1">
    <citation type="submission" date="2019-05" db="EMBL/GenBank/DDBJ databases">
        <title>Annotation for the trematode Fasciolopsis buski.</title>
        <authorList>
            <person name="Choi Y.-J."/>
        </authorList>
    </citation>
    <scope>NUCLEOTIDE SEQUENCE</scope>
    <source>
        <strain evidence="5">HT</strain>
        <tissue evidence="5">Whole worm</tissue>
    </source>
</reference>
<dbReference type="InterPro" id="IPR029055">
    <property type="entry name" value="Ntn_hydrolases_N"/>
</dbReference>
<evidence type="ECO:0000313" key="5">
    <source>
        <dbReference type="EMBL" id="KAA0183563.1"/>
    </source>
</evidence>
<dbReference type="PANTHER" id="PTHR10188:SF6">
    <property type="entry name" value="N(4)-(BETA-N-ACETYLGLUCOSAMINYL)-L-ASPARAGINASE"/>
    <property type="match status" value="1"/>
</dbReference>
<protein>
    <submittedName>
        <fullName evidence="5">Beta N acetylglucosaminyl L asparaginase</fullName>
    </submittedName>
</protein>
<proteinExistence type="inferred from homology"/>
<name>A0A8E0VEN8_9TREM</name>
<dbReference type="SUPFAM" id="SSF56235">
    <property type="entry name" value="N-terminal nucleophile aminohydrolases (Ntn hydrolases)"/>
    <property type="match status" value="1"/>
</dbReference>
<dbReference type="CDD" id="cd04513">
    <property type="entry name" value="Glycosylasparaginase"/>
    <property type="match status" value="1"/>
</dbReference>
<dbReference type="Gene3D" id="3.60.20.30">
    <property type="entry name" value="(Glycosyl)asparaginase"/>
    <property type="match status" value="1"/>
</dbReference>
<evidence type="ECO:0000256" key="3">
    <source>
        <dbReference type="PIRSR" id="PIRSR600246-2"/>
    </source>
</evidence>
<dbReference type="AlphaFoldDB" id="A0A8E0VEN8"/>
<accession>A0A8E0VEN8</accession>
<sequence>MTGSPVIVVNTWPIPGAADAAWHVLTNQSQDLEPFSYPNALNAVVAGCTAAEEDRNVKTVGYGCCPDEEGHTTLDAMVMDGRTMEVGAVGAMPDIIHATQVAREVLYSTKHTLLVGTKAADFARSRGFQCKSLDSPESVDYWIKWKQNKCQPNFRKPGFWTPDPSTSIGPYVAMHNASASKTVNSTETANEDNHDTIGVIALDATGSLAVGVSTSGLRHKIPGRVGDSPIPGSGGYANDEAGAAVATGDGDVIMRFLLTFQAVEHMRQGLSPTEACQKSLLSVKHNEPWSGAVVAVTPKGEYGAASVGFTNFQICVRTQLLGDSVQVIPIPSMSLS</sequence>
<evidence type="ECO:0000256" key="4">
    <source>
        <dbReference type="PIRSR" id="PIRSR600246-3"/>
    </source>
</evidence>
<dbReference type="Pfam" id="PF01112">
    <property type="entry name" value="Asparaginase_2"/>
    <property type="match status" value="1"/>
</dbReference>
<dbReference type="OrthoDB" id="188713at2759"/>
<evidence type="ECO:0000313" key="6">
    <source>
        <dbReference type="Proteomes" id="UP000728185"/>
    </source>
</evidence>
<comment type="similarity">
    <text evidence="1">Belongs to the Ntn-hydrolase family.</text>
</comment>
<dbReference type="Proteomes" id="UP000728185">
    <property type="component" value="Unassembled WGS sequence"/>
</dbReference>
<feature type="binding site" evidence="3">
    <location>
        <begin position="224"/>
        <end position="227"/>
    </location>
    <ligand>
        <name>substrate</name>
    </ligand>
</feature>
<dbReference type="PANTHER" id="PTHR10188">
    <property type="entry name" value="L-ASPARAGINASE"/>
    <property type="match status" value="1"/>
</dbReference>
<organism evidence="5 6">
    <name type="scientific">Fasciolopsis buskii</name>
    <dbReference type="NCBI Taxonomy" id="27845"/>
    <lineage>
        <taxon>Eukaryota</taxon>
        <taxon>Metazoa</taxon>
        <taxon>Spiralia</taxon>
        <taxon>Lophotrochozoa</taxon>
        <taxon>Platyhelminthes</taxon>
        <taxon>Trematoda</taxon>
        <taxon>Digenea</taxon>
        <taxon>Plagiorchiida</taxon>
        <taxon>Echinostomata</taxon>
        <taxon>Echinostomatoidea</taxon>
        <taxon>Fasciolidae</taxon>
        <taxon>Fasciolopsis</taxon>
    </lineage>
</organism>
<feature type="active site" description="Nucleophile" evidence="2">
    <location>
        <position position="196"/>
    </location>
</feature>
<keyword evidence="6" id="KW-1185">Reference proteome</keyword>
<dbReference type="InterPro" id="IPR000246">
    <property type="entry name" value="Peptidase_T2"/>
</dbReference>
<evidence type="ECO:0000256" key="1">
    <source>
        <dbReference type="ARBA" id="ARBA00010872"/>
    </source>
</evidence>
<feature type="site" description="Cleavage; by autolysis" evidence="4">
    <location>
        <begin position="195"/>
        <end position="196"/>
    </location>
</feature>